<keyword evidence="2" id="KW-1185">Reference proteome</keyword>
<dbReference type="EMBL" id="AWXZ01000020">
    <property type="protein sequence ID" value="ESR25449.1"/>
    <property type="molecule type" value="Genomic_DNA"/>
</dbReference>
<organism evidence="1 2">
    <name type="scientific">Lutibaculum baratangense AMV1</name>
    <dbReference type="NCBI Taxonomy" id="631454"/>
    <lineage>
        <taxon>Bacteria</taxon>
        <taxon>Pseudomonadati</taxon>
        <taxon>Pseudomonadota</taxon>
        <taxon>Alphaproteobacteria</taxon>
        <taxon>Hyphomicrobiales</taxon>
        <taxon>Tepidamorphaceae</taxon>
        <taxon>Lutibaculum</taxon>
    </lineage>
</organism>
<comment type="caution">
    <text evidence="1">The sequence shown here is derived from an EMBL/GenBank/DDBJ whole genome shotgun (WGS) entry which is preliminary data.</text>
</comment>
<gene>
    <name evidence="1" type="ORF">N177_1744</name>
</gene>
<sequence>MMPDGDGYPSAPQLVATTIDGNSLADCPAVVAVALRLHQGGGYIDTALSDQQQLNAARRADGPRTAGGGAGIKF</sequence>
<name>V4RJF2_9HYPH</name>
<protein>
    <submittedName>
        <fullName evidence="1">Uncharacterized protein</fullName>
    </submittedName>
</protein>
<reference evidence="1 2" key="1">
    <citation type="journal article" date="2014" name="Genome Announc.">
        <title>Draft Genome Sequence of Lutibaculum baratangense Strain AMV1T, Isolated from a Mud Volcano in Andamans, India.</title>
        <authorList>
            <person name="Singh A."/>
            <person name="Sreenivas A."/>
            <person name="Sathyanarayana Reddy G."/>
            <person name="Pinnaka A.K."/>
            <person name="Shivaji S."/>
        </authorList>
    </citation>
    <scope>NUCLEOTIDE SEQUENCE [LARGE SCALE GENOMIC DNA]</scope>
    <source>
        <strain evidence="1 2">AMV1</strain>
    </source>
</reference>
<dbReference type="STRING" id="631454.N177_1744"/>
<dbReference type="AlphaFoldDB" id="V4RJF2"/>
<proteinExistence type="predicted"/>
<evidence type="ECO:0000313" key="2">
    <source>
        <dbReference type="Proteomes" id="UP000017819"/>
    </source>
</evidence>
<evidence type="ECO:0000313" key="1">
    <source>
        <dbReference type="EMBL" id="ESR25449.1"/>
    </source>
</evidence>
<accession>V4RJF2</accession>
<dbReference type="Proteomes" id="UP000017819">
    <property type="component" value="Unassembled WGS sequence"/>
</dbReference>